<protein>
    <submittedName>
        <fullName evidence="1">Uncharacterized protein</fullName>
    </submittedName>
</protein>
<dbReference type="HOGENOM" id="CLU_2658020_0_0_1"/>
<reference evidence="1 2" key="1">
    <citation type="submission" date="2012-08" db="EMBL/GenBank/DDBJ databases">
        <title>Oryza genome evolution.</title>
        <authorList>
            <person name="Wing R.A."/>
        </authorList>
    </citation>
    <scope>NUCLEOTIDE SEQUENCE</scope>
</reference>
<organism evidence="1 2">
    <name type="scientific">Leersia perrieri</name>
    <dbReference type="NCBI Taxonomy" id="77586"/>
    <lineage>
        <taxon>Eukaryota</taxon>
        <taxon>Viridiplantae</taxon>
        <taxon>Streptophyta</taxon>
        <taxon>Embryophyta</taxon>
        <taxon>Tracheophyta</taxon>
        <taxon>Spermatophyta</taxon>
        <taxon>Magnoliopsida</taxon>
        <taxon>Liliopsida</taxon>
        <taxon>Poales</taxon>
        <taxon>Poaceae</taxon>
        <taxon>BOP clade</taxon>
        <taxon>Oryzoideae</taxon>
        <taxon>Oryzeae</taxon>
        <taxon>Oryzinae</taxon>
        <taxon>Leersia</taxon>
    </lineage>
</organism>
<reference evidence="1" key="3">
    <citation type="submission" date="2015-04" db="UniProtKB">
        <authorList>
            <consortium name="EnsemblPlants"/>
        </authorList>
    </citation>
    <scope>IDENTIFICATION</scope>
</reference>
<keyword evidence="2" id="KW-1185">Reference proteome</keyword>
<accession>A0A0D9XSD4</accession>
<reference evidence="2" key="2">
    <citation type="submission" date="2013-12" db="EMBL/GenBank/DDBJ databases">
        <authorList>
            <person name="Yu Y."/>
            <person name="Lee S."/>
            <person name="de Baynast K."/>
            <person name="Wissotski M."/>
            <person name="Liu L."/>
            <person name="Talag J."/>
            <person name="Goicoechea J."/>
            <person name="Angelova A."/>
            <person name="Jetty R."/>
            <person name="Kudrna D."/>
            <person name="Golser W."/>
            <person name="Rivera L."/>
            <person name="Zhang J."/>
            <person name="Wing R."/>
        </authorList>
    </citation>
    <scope>NUCLEOTIDE SEQUENCE</scope>
</reference>
<evidence type="ECO:0000313" key="1">
    <source>
        <dbReference type="EnsemblPlants" id="LPERR11G11580.1"/>
    </source>
</evidence>
<dbReference type="Gramene" id="LPERR11G11580.1">
    <property type="protein sequence ID" value="LPERR11G11580.1"/>
    <property type="gene ID" value="LPERR11G11580"/>
</dbReference>
<name>A0A0D9XSD4_9ORYZ</name>
<evidence type="ECO:0000313" key="2">
    <source>
        <dbReference type="Proteomes" id="UP000032180"/>
    </source>
</evidence>
<dbReference type="AlphaFoldDB" id="A0A0D9XSD4"/>
<dbReference type="Proteomes" id="UP000032180">
    <property type="component" value="Chromosome 11"/>
</dbReference>
<dbReference type="EnsemblPlants" id="LPERR11G11580.1">
    <property type="protein sequence ID" value="LPERR11G11580.1"/>
    <property type="gene ID" value="LPERR11G11580"/>
</dbReference>
<sequence length="76" mass="8559">MHEFQLAGVGLLPRPMESDGISTTFHAKISCVPRVRIMVEPDSSWLIYRVYKKRQAALRVVIPHALGSLSVPEQML</sequence>
<proteinExistence type="predicted"/>